<feature type="transmembrane region" description="Helical" evidence="1">
    <location>
        <begin position="148"/>
        <end position="170"/>
    </location>
</feature>
<dbReference type="PANTHER" id="PTHR42305">
    <property type="entry name" value="MEMBRANE PROTEIN RV1733C-RELATED"/>
    <property type="match status" value="1"/>
</dbReference>
<dbReference type="Proteomes" id="UP001061298">
    <property type="component" value="Chromosome"/>
</dbReference>
<feature type="transmembrane region" description="Helical" evidence="1">
    <location>
        <begin position="29"/>
        <end position="57"/>
    </location>
</feature>
<dbReference type="PANTHER" id="PTHR42305:SF1">
    <property type="entry name" value="MEMBRANE PROTEIN RV1733C-RELATED"/>
    <property type="match status" value="1"/>
</dbReference>
<keyword evidence="1" id="KW-0472">Membrane</keyword>
<dbReference type="RefSeq" id="WP_263227739.1">
    <property type="nucleotide sequence ID" value="NZ_CP106793.1"/>
</dbReference>
<dbReference type="EMBL" id="CP106793">
    <property type="protein sequence ID" value="UXY17703.1"/>
    <property type="molecule type" value="Genomic_DNA"/>
</dbReference>
<accession>A0ABY6DTZ3</accession>
<evidence type="ECO:0008006" key="4">
    <source>
        <dbReference type="Google" id="ProtNLM"/>
    </source>
</evidence>
<keyword evidence="3" id="KW-1185">Reference proteome</keyword>
<protein>
    <recommendedName>
        <fullName evidence="4">Integral membrane protein</fullName>
    </recommendedName>
</protein>
<evidence type="ECO:0000313" key="3">
    <source>
        <dbReference type="Proteomes" id="UP001061298"/>
    </source>
</evidence>
<gene>
    <name evidence="2" type="ORF">N8I84_02295</name>
</gene>
<dbReference type="InterPro" id="IPR039708">
    <property type="entry name" value="MT1774/Rv1733c-like"/>
</dbReference>
<evidence type="ECO:0000256" key="1">
    <source>
        <dbReference type="SAM" id="Phobius"/>
    </source>
</evidence>
<name>A0ABY6DTZ3_9ACTN</name>
<keyword evidence="1" id="KW-0812">Transmembrane</keyword>
<sequence>MAKRYRRRRPTAGALWRWRRNPLRRTSDLVEAWVLLAAWVLTVVGGAAVGVMTAVVAERSFEGDRSERRAIAAELVTDASNEVSTHAGDRRRAWAKVQWTAPDGKTRRTGRTKVPTGARAGSQVQVWTDAKGGLTSRPADPSEALVEATAVGVLATAATVGVVWVSTRAVRAVLDRRRMVQWAVEWELIHTRRGGKTG</sequence>
<organism evidence="2 3">
    <name type="scientific">Streptomyces cynarae</name>
    <dbReference type="NCBI Taxonomy" id="2981134"/>
    <lineage>
        <taxon>Bacteria</taxon>
        <taxon>Bacillati</taxon>
        <taxon>Actinomycetota</taxon>
        <taxon>Actinomycetes</taxon>
        <taxon>Kitasatosporales</taxon>
        <taxon>Streptomycetaceae</taxon>
        <taxon>Streptomyces</taxon>
    </lineage>
</organism>
<reference evidence="2" key="1">
    <citation type="submission" date="2022-10" db="EMBL/GenBank/DDBJ databases">
        <authorList>
            <person name="Mo P."/>
        </authorList>
    </citation>
    <scope>NUCLEOTIDE SEQUENCE</scope>
    <source>
        <strain evidence="2">HUAS 13-4</strain>
    </source>
</reference>
<evidence type="ECO:0000313" key="2">
    <source>
        <dbReference type="EMBL" id="UXY17703.1"/>
    </source>
</evidence>
<keyword evidence="1" id="KW-1133">Transmembrane helix</keyword>
<proteinExistence type="predicted"/>